<dbReference type="Proteomes" id="UP001637618">
    <property type="component" value="Unassembled WGS sequence"/>
</dbReference>
<gene>
    <name evidence="1" type="ORF">OOJ96_13910</name>
</gene>
<evidence type="ECO:0000313" key="1">
    <source>
        <dbReference type="EMBL" id="MFO2478496.1"/>
    </source>
</evidence>
<organism evidence="1 2">
    <name type="scientific">Pseudomonas imrae</name>
    <dbReference type="NCBI Taxonomy" id="2992837"/>
    <lineage>
        <taxon>Bacteria</taxon>
        <taxon>Pseudomonadati</taxon>
        <taxon>Pseudomonadota</taxon>
        <taxon>Gammaproteobacteria</taxon>
        <taxon>Pseudomonadales</taxon>
        <taxon>Pseudomonadaceae</taxon>
        <taxon>Pseudomonas</taxon>
    </lineage>
</organism>
<keyword evidence="2" id="KW-1185">Reference proteome</keyword>
<comment type="caution">
    <text evidence="1">The sequence shown here is derived from an EMBL/GenBank/DDBJ whole genome shotgun (WGS) entry which is preliminary data.</text>
</comment>
<dbReference type="EMBL" id="JAPEQY010000009">
    <property type="protein sequence ID" value="MFO2478496.1"/>
    <property type="molecule type" value="Genomic_DNA"/>
</dbReference>
<sequence length="203" mass="23113">MPIDSNRYSNTDNYSSRYATKHQDIAPETRSSQGSSWSQPSSSSSSHGSSWSQPSSSSSSSAALYDKKPLSSMSSSQRQELEQMRKAKDTLEKLPNEFPIRSLNQHDYQRPISLLEQRINKLENGSNSKNPITRLNNYQERKKEEKELNKEMGALYKKARDVQLNGTNPTDKNRASNVTDTLTSMGRDQSWFQAVRKENRSNK</sequence>
<evidence type="ECO:0000313" key="2">
    <source>
        <dbReference type="Proteomes" id="UP001637618"/>
    </source>
</evidence>
<reference evidence="1" key="1">
    <citation type="submission" date="2022-11" db="EMBL/GenBank/DDBJ databases">
        <title>Draft genome sequences of strains of Pseudomonas imrae sp. nov.</title>
        <authorList>
            <person name="Salva Serra F."/>
            <person name="Nimje P."/>
            <person name="Moore E.R.B."/>
            <person name="Marathe N.P."/>
        </authorList>
    </citation>
    <scope>NUCLEOTIDE SEQUENCE</scope>
    <source>
        <strain evidence="1">15FMM2</strain>
    </source>
</reference>
<name>A0ACC7PE11_9PSED</name>
<accession>A0ACC7PE11</accession>
<protein>
    <submittedName>
        <fullName evidence="1">Uncharacterized protein</fullName>
    </submittedName>
</protein>
<proteinExistence type="predicted"/>